<dbReference type="EMBL" id="JACRTG010000029">
    <property type="protein sequence ID" value="MBC8588924.1"/>
    <property type="molecule type" value="Genomic_DNA"/>
</dbReference>
<evidence type="ECO:0000313" key="3">
    <source>
        <dbReference type="Proteomes" id="UP000601171"/>
    </source>
</evidence>
<name>A0A926EZ37_9FIRM</name>
<dbReference type="AlphaFoldDB" id="A0A926EZ37"/>
<dbReference type="SUPFAM" id="SSF55729">
    <property type="entry name" value="Acyl-CoA N-acyltransferases (Nat)"/>
    <property type="match status" value="1"/>
</dbReference>
<dbReference type="GO" id="GO:0016747">
    <property type="term" value="F:acyltransferase activity, transferring groups other than amino-acyl groups"/>
    <property type="evidence" value="ECO:0007669"/>
    <property type="project" value="InterPro"/>
</dbReference>
<gene>
    <name evidence="2" type="ORF">H8707_11930</name>
</gene>
<keyword evidence="3" id="KW-1185">Reference proteome</keyword>
<reference evidence="2" key="1">
    <citation type="submission" date="2020-08" db="EMBL/GenBank/DDBJ databases">
        <title>Genome public.</title>
        <authorList>
            <person name="Liu C."/>
            <person name="Sun Q."/>
        </authorList>
    </citation>
    <scope>NUCLEOTIDE SEQUENCE</scope>
    <source>
        <strain evidence="2">BX21</strain>
    </source>
</reference>
<organism evidence="2 3">
    <name type="scientific">Paratissierella segnis</name>
    <dbReference type="NCBI Taxonomy" id="2763679"/>
    <lineage>
        <taxon>Bacteria</taxon>
        <taxon>Bacillati</taxon>
        <taxon>Bacillota</taxon>
        <taxon>Tissierellia</taxon>
        <taxon>Tissierellales</taxon>
        <taxon>Tissierellaceae</taxon>
        <taxon>Paratissierella</taxon>
    </lineage>
</organism>
<evidence type="ECO:0000313" key="2">
    <source>
        <dbReference type="EMBL" id="MBC8588924.1"/>
    </source>
</evidence>
<dbReference type="Gene3D" id="3.40.630.30">
    <property type="match status" value="1"/>
</dbReference>
<comment type="caution">
    <text evidence="2">The sequence shown here is derived from an EMBL/GenBank/DDBJ whole genome shotgun (WGS) entry which is preliminary data.</text>
</comment>
<dbReference type="Pfam" id="PF13302">
    <property type="entry name" value="Acetyltransf_3"/>
    <property type="match status" value="1"/>
</dbReference>
<feature type="domain" description="N-acetyltransferase" evidence="1">
    <location>
        <begin position="1"/>
        <end position="140"/>
    </location>
</feature>
<sequence>MEDGIKLIERKINFDIFKRERDIKQLFFYDVVSLESEEIVGYCYLIIGGDKVILYMGNVSYYIEEKHRNKGYATKTLMCLINIARIKGMQFIDISISHDNIASLNVAKKAGAYFLKQLKAEEIDQFCSDNDFVRDVYRIEL</sequence>
<dbReference type="InterPro" id="IPR016181">
    <property type="entry name" value="Acyl_CoA_acyltransferase"/>
</dbReference>
<dbReference type="RefSeq" id="WP_262430379.1">
    <property type="nucleotide sequence ID" value="NZ_JACRTG010000029.1"/>
</dbReference>
<dbReference type="PROSITE" id="PS51186">
    <property type="entry name" value="GNAT"/>
    <property type="match status" value="1"/>
</dbReference>
<dbReference type="InterPro" id="IPR000182">
    <property type="entry name" value="GNAT_dom"/>
</dbReference>
<evidence type="ECO:0000259" key="1">
    <source>
        <dbReference type="PROSITE" id="PS51186"/>
    </source>
</evidence>
<proteinExistence type="predicted"/>
<dbReference type="Proteomes" id="UP000601171">
    <property type="component" value="Unassembled WGS sequence"/>
</dbReference>
<accession>A0A926EZ37</accession>
<protein>
    <submittedName>
        <fullName evidence="2">GNAT family N-acetyltransferase</fullName>
    </submittedName>
</protein>
<dbReference type="CDD" id="cd04301">
    <property type="entry name" value="NAT_SF"/>
    <property type="match status" value="1"/>
</dbReference>